<dbReference type="EMBL" id="JAICBX010000003">
    <property type="protein sequence ID" value="MBW8638968.1"/>
    <property type="molecule type" value="Genomic_DNA"/>
</dbReference>
<dbReference type="Proteomes" id="UP001196509">
    <property type="component" value="Unassembled WGS sequence"/>
</dbReference>
<sequence length="158" mass="17612">MATERKCRECGIGKIEPGTEIDGERLWWVENDLCTRCHDYLQERLEKDASRYRHLRNRQTRATDIAAGGVFAGLIPDNKVLGGEDLDRAIDAEIGQDIPQVEPLERRLAKCLADCVDNPLLRLNGSVGMEPEGIDVLFGHFQPELSERAAALLEEAGV</sequence>
<name>A0AAE2ZR89_9HYPH</name>
<accession>A0AAE2ZR89</accession>
<dbReference type="RefSeq" id="WP_220229685.1">
    <property type="nucleotide sequence ID" value="NZ_JAICBX010000003.1"/>
</dbReference>
<evidence type="ECO:0000313" key="1">
    <source>
        <dbReference type="EMBL" id="MBW8638968.1"/>
    </source>
</evidence>
<comment type="caution">
    <text evidence="1">The sequence shown here is derived from an EMBL/GenBank/DDBJ whole genome shotgun (WGS) entry which is preliminary data.</text>
</comment>
<organism evidence="1 2">
    <name type="scientific">Flavimaribacter sediminis</name>
    <dbReference type="NCBI Taxonomy" id="2865987"/>
    <lineage>
        <taxon>Bacteria</taxon>
        <taxon>Pseudomonadati</taxon>
        <taxon>Pseudomonadota</taxon>
        <taxon>Alphaproteobacteria</taxon>
        <taxon>Hyphomicrobiales</taxon>
        <taxon>Rhizobiaceae</taxon>
        <taxon>Flavimaribacter</taxon>
    </lineage>
</organism>
<proteinExistence type="predicted"/>
<gene>
    <name evidence="1" type="ORF">K1W69_17360</name>
</gene>
<evidence type="ECO:0000313" key="2">
    <source>
        <dbReference type="Proteomes" id="UP001196509"/>
    </source>
</evidence>
<dbReference type="AlphaFoldDB" id="A0AAE2ZR89"/>
<keyword evidence="2" id="KW-1185">Reference proteome</keyword>
<reference evidence="1" key="1">
    <citation type="submission" date="2021-08" db="EMBL/GenBank/DDBJ databases">
        <title>Hoeflea bacterium WL0058 sp. nov., isolated from the sediment.</title>
        <authorList>
            <person name="Wang L."/>
            <person name="Zhang D."/>
        </authorList>
    </citation>
    <scope>NUCLEOTIDE SEQUENCE</scope>
    <source>
        <strain evidence="1">WL0058</strain>
    </source>
</reference>
<protein>
    <submittedName>
        <fullName evidence="1">Uncharacterized protein</fullName>
    </submittedName>
</protein>